<dbReference type="AlphaFoldDB" id="A0A1Z4JPJ7"/>
<keyword evidence="3" id="KW-1185">Reference proteome</keyword>
<dbReference type="InterPro" id="IPR036388">
    <property type="entry name" value="WH-like_DNA-bd_sf"/>
</dbReference>
<dbReference type="InterPro" id="IPR006199">
    <property type="entry name" value="LexA_DNA-bd_dom"/>
</dbReference>
<name>A0A1Z4JPJ7_LEPBY</name>
<dbReference type="GO" id="GO:0006508">
    <property type="term" value="P:proteolysis"/>
    <property type="evidence" value="ECO:0007669"/>
    <property type="project" value="InterPro"/>
</dbReference>
<sequence>MLTATLPTAPAIAFRAVFPGRRLTDKQARMLLLIAQFSAIHRHPPSVREMMTMLGYTSLAPVHDMALRLRSMGALDWQDGKARTFNLSKQIQFQAVVLKYRIRFTSGYYSERELRTDEPGQATLFNSQDEAQSFALDEREYYSIEQVELSLSDE</sequence>
<dbReference type="SUPFAM" id="SSF46785">
    <property type="entry name" value="Winged helix' DNA-binding domain"/>
    <property type="match status" value="1"/>
</dbReference>
<organism evidence="2 3">
    <name type="scientific">Leptolyngbya boryana NIES-2135</name>
    <dbReference type="NCBI Taxonomy" id="1973484"/>
    <lineage>
        <taxon>Bacteria</taxon>
        <taxon>Bacillati</taxon>
        <taxon>Cyanobacteriota</taxon>
        <taxon>Cyanophyceae</taxon>
        <taxon>Leptolyngbyales</taxon>
        <taxon>Leptolyngbyaceae</taxon>
        <taxon>Leptolyngbya group</taxon>
        <taxon>Leptolyngbya</taxon>
    </lineage>
</organism>
<dbReference type="Proteomes" id="UP000217895">
    <property type="component" value="Chromosome"/>
</dbReference>
<evidence type="ECO:0000313" key="3">
    <source>
        <dbReference type="Proteomes" id="UP000217895"/>
    </source>
</evidence>
<dbReference type="Gene3D" id="1.10.10.10">
    <property type="entry name" value="Winged helix-like DNA-binding domain superfamily/Winged helix DNA-binding domain"/>
    <property type="match status" value="1"/>
</dbReference>
<dbReference type="EMBL" id="AP018203">
    <property type="protein sequence ID" value="BAY58568.1"/>
    <property type="molecule type" value="Genomic_DNA"/>
</dbReference>
<accession>A0A1Z4JPJ7</accession>
<dbReference type="Pfam" id="PF01726">
    <property type="entry name" value="LexA_DNA_bind"/>
    <property type="match status" value="1"/>
</dbReference>
<protein>
    <recommendedName>
        <fullName evidence="1">LexA repressor DNA-binding domain-containing protein</fullName>
    </recommendedName>
</protein>
<feature type="domain" description="LexA repressor DNA-binding" evidence="1">
    <location>
        <begin position="22"/>
        <end position="84"/>
    </location>
</feature>
<dbReference type="GO" id="GO:0004252">
    <property type="term" value="F:serine-type endopeptidase activity"/>
    <property type="evidence" value="ECO:0007669"/>
    <property type="project" value="InterPro"/>
</dbReference>
<evidence type="ECO:0000313" key="2">
    <source>
        <dbReference type="EMBL" id="BAY58568.1"/>
    </source>
</evidence>
<proteinExistence type="predicted"/>
<gene>
    <name evidence="2" type="ORF">NIES2135_54410</name>
</gene>
<evidence type="ECO:0000259" key="1">
    <source>
        <dbReference type="Pfam" id="PF01726"/>
    </source>
</evidence>
<dbReference type="InterPro" id="IPR036390">
    <property type="entry name" value="WH_DNA-bd_sf"/>
</dbReference>
<reference evidence="2 3" key="1">
    <citation type="submission" date="2017-06" db="EMBL/GenBank/DDBJ databases">
        <title>Genome sequencing of cyanobaciteial culture collection at National Institute for Environmental Studies (NIES).</title>
        <authorList>
            <person name="Hirose Y."/>
            <person name="Shimura Y."/>
            <person name="Fujisawa T."/>
            <person name="Nakamura Y."/>
            <person name="Kawachi M."/>
        </authorList>
    </citation>
    <scope>NUCLEOTIDE SEQUENCE [LARGE SCALE GENOMIC DNA]</scope>
    <source>
        <strain evidence="2 3">NIES-2135</strain>
    </source>
</reference>